<dbReference type="Proteomes" id="UP001610444">
    <property type="component" value="Unassembled WGS sequence"/>
</dbReference>
<dbReference type="SFLD" id="SFLDG01129">
    <property type="entry name" value="C1.5:_HAD__Beta-PGM__Phosphata"/>
    <property type="match status" value="1"/>
</dbReference>
<organism evidence="1 2">
    <name type="scientific">Aspergillus pseudodeflectus</name>
    <dbReference type="NCBI Taxonomy" id="176178"/>
    <lineage>
        <taxon>Eukaryota</taxon>
        <taxon>Fungi</taxon>
        <taxon>Dikarya</taxon>
        <taxon>Ascomycota</taxon>
        <taxon>Pezizomycotina</taxon>
        <taxon>Eurotiomycetes</taxon>
        <taxon>Eurotiomycetidae</taxon>
        <taxon>Eurotiales</taxon>
        <taxon>Aspergillaceae</taxon>
        <taxon>Aspergillus</taxon>
        <taxon>Aspergillus subgen. Nidulantes</taxon>
    </lineage>
</organism>
<dbReference type="InterPro" id="IPR006439">
    <property type="entry name" value="HAD-SF_hydro_IA"/>
</dbReference>
<dbReference type="NCBIfam" id="TIGR01509">
    <property type="entry name" value="HAD-SF-IA-v3"/>
    <property type="match status" value="1"/>
</dbReference>
<accession>A0ABR4KGG4</accession>
<reference evidence="1 2" key="1">
    <citation type="submission" date="2024-07" db="EMBL/GenBank/DDBJ databases">
        <title>Section-level genome sequencing and comparative genomics of Aspergillus sections Usti and Cavernicolus.</title>
        <authorList>
            <consortium name="Lawrence Berkeley National Laboratory"/>
            <person name="Nybo J.L."/>
            <person name="Vesth T.C."/>
            <person name="Theobald S."/>
            <person name="Frisvad J.C."/>
            <person name="Larsen T.O."/>
            <person name="Kjaerboelling I."/>
            <person name="Rothschild-Mancinelli K."/>
            <person name="Lyhne E.K."/>
            <person name="Kogle M.E."/>
            <person name="Barry K."/>
            <person name="Clum A."/>
            <person name="Na H."/>
            <person name="Ledsgaard L."/>
            <person name="Lin J."/>
            <person name="Lipzen A."/>
            <person name="Kuo A."/>
            <person name="Riley R."/>
            <person name="Mondo S."/>
            <person name="LaButti K."/>
            <person name="Haridas S."/>
            <person name="Pangalinan J."/>
            <person name="Salamov A.A."/>
            <person name="Simmons B.A."/>
            <person name="Magnuson J.K."/>
            <person name="Chen J."/>
            <person name="Drula E."/>
            <person name="Henrissat B."/>
            <person name="Wiebenga A."/>
            <person name="Lubbers R.J."/>
            <person name="Gomes A.C."/>
            <person name="Macurrencykelacurrency M.R."/>
            <person name="Stajich J."/>
            <person name="Grigoriev I.V."/>
            <person name="Mortensen U.H."/>
            <person name="De vries R.P."/>
            <person name="Baker S.E."/>
            <person name="Andersen M.R."/>
        </authorList>
    </citation>
    <scope>NUCLEOTIDE SEQUENCE [LARGE SCALE GENOMIC DNA]</scope>
    <source>
        <strain evidence="1 2">CBS 756.74</strain>
    </source>
</reference>
<dbReference type="NCBIfam" id="TIGR01993">
    <property type="entry name" value="Pyr-5-nucltdase"/>
    <property type="match status" value="1"/>
</dbReference>
<dbReference type="Gene3D" id="3.40.50.1000">
    <property type="entry name" value="HAD superfamily/HAD-like"/>
    <property type="match status" value="1"/>
</dbReference>
<dbReference type="SFLD" id="SFLDG01132">
    <property type="entry name" value="C1.5.3:_5'-Nucleotidase_Like"/>
    <property type="match status" value="1"/>
</dbReference>
<sequence>MEPVARQANPTEPEKPVLFLDIDNCLYSRQIKVQEVLSGLIDNYFEKHLGLSREQAVLLHQEYYKHYGQAIEGLVRRHQIDPMEYNANVDDALPLENMIKPDPKLRRLLEDIDRDKVRLWLLTNAYKTHGERVVKLLGVDDLFEGLTYCNYAEIPFICKPHIDMFKKAMREAGVQRNGSCYFVDDSYNNCAGARQAGWIAAHLIEEGLPIPATPACQYQIHNLEELRSVYPQFFKPRE</sequence>
<proteinExistence type="predicted"/>
<dbReference type="InterPro" id="IPR036412">
    <property type="entry name" value="HAD-like_sf"/>
</dbReference>
<dbReference type="SFLD" id="SFLDS00003">
    <property type="entry name" value="Haloacid_Dehalogenase"/>
    <property type="match status" value="1"/>
</dbReference>
<dbReference type="RefSeq" id="XP_070899276.1">
    <property type="nucleotide sequence ID" value="XM_071045553.1"/>
</dbReference>
<dbReference type="InterPro" id="IPR010237">
    <property type="entry name" value="Pyr-5-nucltdase"/>
</dbReference>
<dbReference type="Pfam" id="PF00702">
    <property type="entry name" value="Hydrolase"/>
    <property type="match status" value="1"/>
</dbReference>
<dbReference type="SUPFAM" id="SSF56784">
    <property type="entry name" value="HAD-like"/>
    <property type="match status" value="1"/>
</dbReference>
<comment type="caution">
    <text evidence="1">The sequence shown here is derived from an EMBL/GenBank/DDBJ whole genome shotgun (WGS) entry which is preliminary data.</text>
</comment>
<dbReference type="GeneID" id="98160717"/>
<dbReference type="InterPro" id="IPR023214">
    <property type="entry name" value="HAD_sf"/>
</dbReference>
<dbReference type="Gene3D" id="1.10.150.450">
    <property type="match status" value="1"/>
</dbReference>
<gene>
    <name evidence="1" type="ORF">BJX68DRAFT_266618</name>
</gene>
<dbReference type="PANTHER" id="PTHR47438:SF1">
    <property type="entry name" value="PHOSPHATE METABOLISM PROTEIN 8-RELATED"/>
    <property type="match status" value="1"/>
</dbReference>
<dbReference type="EMBL" id="JBFXLR010000020">
    <property type="protein sequence ID" value="KAL2850407.1"/>
    <property type="molecule type" value="Genomic_DNA"/>
</dbReference>
<protein>
    <submittedName>
        <fullName evidence="1">Pyrimidine 5'-nucleotidase</fullName>
    </submittedName>
</protein>
<dbReference type="PANTHER" id="PTHR47438">
    <property type="entry name" value="PHOSPHATE METABOLISM PROTEIN 8-RELATED"/>
    <property type="match status" value="1"/>
</dbReference>
<evidence type="ECO:0000313" key="1">
    <source>
        <dbReference type="EMBL" id="KAL2850407.1"/>
    </source>
</evidence>
<keyword evidence="2" id="KW-1185">Reference proteome</keyword>
<name>A0ABR4KGG4_9EURO</name>
<evidence type="ECO:0000313" key="2">
    <source>
        <dbReference type="Proteomes" id="UP001610444"/>
    </source>
</evidence>
<dbReference type="InterPro" id="IPR052791">
    <property type="entry name" value="SSM1_domain"/>
</dbReference>